<dbReference type="PANTHER" id="PTHR31973">
    <property type="entry name" value="POLYPROTEIN, PUTATIVE-RELATED"/>
    <property type="match status" value="1"/>
</dbReference>
<organism evidence="1 2">
    <name type="scientific">Trifolium pratense</name>
    <name type="common">Red clover</name>
    <dbReference type="NCBI Taxonomy" id="57577"/>
    <lineage>
        <taxon>Eukaryota</taxon>
        <taxon>Viridiplantae</taxon>
        <taxon>Streptophyta</taxon>
        <taxon>Embryophyta</taxon>
        <taxon>Tracheophyta</taxon>
        <taxon>Spermatophyta</taxon>
        <taxon>Magnoliopsida</taxon>
        <taxon>eudicotyledons</taxon>
        <taxon>Gunneridae</taxon>
        <taxon>Pentapetalae</taxon>
        <taxon>rosids</taxon>
        <taxon>fabids</taxon>
        <taxon>Fabales</taxon>
        <taxon>Fabaceae</taxon>
        <taxon>Papilionoideae</taxon>
        <taxon>50 kb inversion clade</taxon>
        <taxon>NPAAA clade</taxon>
        <taxon>Hologalegina</taxon>
        <taxon>IRL clade</taxon>
        <taxon>Trifolieae</taxon>
        <taxon>Trifolium</taxon>
    </lineage>
</organism>
<dbReference type="STRING" id="57577.A0A2K3KFZ3"/>
<dbReference type="PANTHER" id="PTHR31973:SF187">
    <property type="entry name" value="MUTATOR TRANSPOSASE MUDRA PROTEIN"/>
    <property type="match status" value="1"/>
</dbReference>
<reference evidence="1 2" key="1">
    <citation type="journal article" date="2014" name="Am. J. Bot.">
        <title>Genome assembly and annotation for red clover (Trifolium pratense; Fabaceae).</title>
        <authorList>
            <person name="Istvanek J."/>
            <person name="Jaros M."/>
            <person name="Krenek A."/>
            <person name="Repkova J."/>
        </authorList>
    </citation>
    <scope>NUCLEOTIDE SEQUENCE [LARGE SCALE GENOMIC DNA]</scope>
    <source>
        <strain evidence="2">cv. Tatra</strain>
        <tissue evidence="1">Young leaves</tissue>
    </source>
</reference>
<proteinExistence type="predicted"/>
<feature type="non-terminal residue" evidence="1">
    <location>
        <position position="187"/>
    </location>
</feature>
<evidence type="ECO:0000313" key="2">
    <source>
        <dbReference type="Proteomes" id="UP000236291"/>
    </source>
</evidence>
<reference evidence="1 2" key="2">
    <citation type="journal article" date="2017" name="Front. Plant Sci.">
        <title>Gene Classification and Mining of Molecular Markers Useful in Red Clover (Trifolium pratense) Breeding.</title>
        <authorList>
            <person name="Istvanek J."/>
            <person name="Dluhosova J."/>
            <person name="Dluhos P."/>
            <person name="Patkova L."/>
            <person name="Nedelnik J."/>
            <person name="Repkova J."/>
        </authorList>
    </citation>
    <scope>NUCLEOTIDE SEQUENCE [LARGE SCALE GENOMIC DNA]</scope>
    <source>
        <strain evidence="2">cv. Tatra</strain>
        <tissue evidence="1">Young leaves</tissue>
    </source>
</reference>
<dbReference type="EMBL" id="ASHM01095094">
    <property type="protein sequence ID" value="PNX65205.1"/>
    <property type="molecule type" value="Genomic_DNA"/>
</dbReference>
<evidence type="ECO:0000313" key="1">
    <source>
        <dbReference type="EMBL" id="PNX65205.1"/>
    </source>
</evidence>
<gene>
    <name evidence="1" type="ORF">L195_g054424</name>
</gene>
<name>A0A2K3KFZ3_TRIPR</name>
<accession>A0A2K3KFZ3</accession>
<protein>
    <submittedName>
        <fullName evidence="1">Uncharacterized protein</fullName>
    </submittedName>
</protein>
<sequence>MQELLPGVEHRFCVRHLCDNFKKRFPGKKLKDLMWKAANASYAQAWQREMNEIKTNNIDAFKYLLKIPPRHWSKSYFTFNSKCDTLVNNISEAFNSVIIEARQKPIVTMLEDIKDYLMDTWTTRRNKYDHLPDGSVMPKIQEKMQEERKSCRRWSCRLAGEKIYDVVLIRNADVTTEKYIVDLNKME</sequence>
<comment type="caution">
    <text evidence="1">The sequence shown here is derived from an EMBL/GenBank/DDBJ whole genome shotgun (WGS) entry which is preliminary data.</text>
</comment>
<dbReference type="Proteomes" id="UP000236291">
    <property type="component" value="Unassembled WGS sequence"/>
</dbReference>
<dbReference type="AlphaFoldDB" id="A0A2K3KFZ3"/>